<dbReference type="GO" id="GO:0005737">
    <property type="term" value="C:cytoplasm"/>
    <property type="evidence" value="ECO:0007669"/>
    <property type="project" value="UniProtKB-SubCell"/>
</dbReference>
<dbReference type="AlphaFoldDB" id="A0AAV5QG72"/>
<reference evidence="7 8" key="1">
    <citation type="journal article" date="2023" name="Elife">
        <title>Identification of key yeast species and microbe-microbe interactions impacting larval growth of Drosophila in the wild.</title>
        <authorList>
            <person name="Mure A."/>
            <person name="Sugiura Y."/>
            <person name="Maeda R."/>
            <person name="Honda K."/>
            <person name="Sakurai N."/>
            <person name="Takahashi Y."/>
            <person name="Watada M."/>
            <person name="Katoh T."/>
            <person name="Gotoh A."/>
            <person name="Gotoh Y."/>
            <person name="Taniguchi I."/>
            <person name="Nakamura K."/>
            <person name="Hayashi T."/>
            <person name="Katayama T."/>
            <person name="Uemura T."/>
            <person name="Hattori Y."/>
        </authorList>
    </citation>
    <scope>NUCLEOTIDE SEQUENCE [LARGE SCALE GENOMIC DNA]</scope>
    <source>
        <strain evidence="7 8">SC-9</strain>
    </source>
</reference>
<proteinExistence type="inferred from homology"/>
<feature type="region of interest" description="Disordered" evidence="6">
    <location>
        <begin position="1"/>
        <end position="26"/>
    </location>
</feature>
<dbReference type="PANTHER" id="PTHR14614:SF10">
    <property type="entry name" value="PROTEIN N-TERMINAL AND LYSINE N-METHYLTRANSFERASE EFM7"/>
    <property type="match status" value="1"/>
</dbReference>
<dbReference type="PROSITE" id="PS51560">
    <property type="entry name" value="SAM_MT_NNT1"/>
    <property type="match status" value="1"/>
</dbReference>
<gene>
    <name evidence="5" type="primary">EFM7</name>
    <name evidence="7" type="ORF">DASC09_005030</name>
</gene>
<comment type="subcellular location">
    <subcellularLocation>
        <location evidence="5">Cytoplasm</location>
    </subcellularLocation>
</comment>
<keyword evidence="1 5" id="KW-0963">Cytoplasm</keyword>
<keyword evidence="4 5" id="KW-0949">S-adenosyl-L-methionine</keyword>
<comment type="similarity">
    <text evidence="5">Belongs to the class I-like SAM-binding methyltransferase superfamily. EFM7 family.</text>
</comment>
<dbReference type="InterPro" id="IPR019410">
    <property type="entry name" value="Methyltransf_16"/>
</dbReference>
<dbReference type="GO" id="GO:0016279">
    <property type="term" value="F:protein-lysine N-methyltransferase activity"/>
    <property type="evidence" value="ECO:0007669"/>
    <property type="project" value="UniProtKB-UniRule"/>
</dbReference>
<feature type="binding site" evidence="5">
    <location>
        <position position="73"/>
    </location>
    <ligand>
        <name>S-adenosyl-L-methionine</name>
        <dbReference type="ChEBI" id="CHEBI:59789"/>
    </ligand>
</feature>
<comment type="function">
    <text evidence="5">S-adenosyl-L-methionine-dependent protein methyltransferase that trimethylates the N-terminal glycine 'Gly-2' of elongation factor 1-alpha, before also catalyzing the mono- and dimethylation of 'Lys-3'.</text>
</comment>
<protein>
    <recommendedName>
        <fullName evidence="5">Protein N-terminal and lysine N-methyltransferase EFM7</fullName>
        <ecNumber evidence="5">2.1.1.-</ecNumber>
    </recommendedName>
    <alternativeName>
        <fullName evidence="5">Elongation factor methyltransferase 7</fullName>
    </alternativeName>
</protein>
<dbReference type="PANTHER" id="PTHR14614">
    <property type="entry name" value="HEPATOCELLULAR CARCINOMA-ASSOCIATED ANTIGEN"/>
    <property type="match status" value="1"/>
</dbReference>
<dbReference type="Gene3D" id="3.40.50.150">
    <property type="entry name" value="Vaccinia Virus protein VP39"/>
    <property type="match status" value="1"/>
</dbReference>
<accession>A0AAV5QG72</accession>
<dbReference type="Proteomes" id="UP001360560">
    <property type="component" value="Unassembled WGS sequence"/>
</dbReference>
<evidence type="ECO:0000256" key="5">
    <source>
        <dbReference type="HAMAP-Rule" id="MF_03223"/>
    </source>
</evidence>
<evidence type="ECO:0000313" key="7">
    <source>
        <dbReference type="EMBL" id="GMM33178.1"/>
    </source>
</evidence>
<evidence type="ECO:0000256" key="3">
    <source>
        <dbReference type="ARBA" id="ARBA00022679"/>
    </source>
</evidence>
<keyword evidence="2 5" id="KW-0489">Methyltransferase</keyword>
<feature type="binding site" evidence="5">
    <location>
        <position position="121"/>
    </location>
    <ligand>
        <name>S-adenosyl-L-methionine</name>
        <dbReference type="ChEBI" id="CHEBI:59789"/>
    </ligand>
</feature>
<evidence type="ECO:0000256" key="4">
    <source>
        <dbReference type="ARBA" id="ARBA00022691"/>
    </source>
</evidence>
<feature type="binding site" evidence="5">
    <location>
        <begin position="99"/>
        <end position="101"/>
    </location>
    <ligand>
        <name>S-adenosyl-L-methionine</name>
        <dbReference type="ChEBI" id="CHEBI:59789"/>
    </ligand>
</feature>
<evidence type="ECO:0000256" key="6">
    <source>
        <dbReference type="SAM" id="MobiDB-lite"/>
    </source>
</evidence>
<dbReference type="SUPFAM" id="SSF53335">
    <property type="entry name" value="S-adenosyl-L-methionine-dependent methyltransferases"/>
    <property type="match status" value="1"/>
</dbReference>
<dbReference type="EC" id="2.1.1.-" evidence="5"/>
<dbReference type="HAMAP" id="MF_03223">
    <property type="entry name" value="Methyltr_EFM7"/>
    <property type="match status" value="1"/>
</dbReference>
<dbReference type="InterPro" id="IPR029063">
    <property type="entry name" value="SAM-dependent_MTases_sf"/>
</dbReference>
<organism evidence="7 8">
    <name type="scientific">Saccharomycopsis crataegensis</name>
    <dbReference type="NCBI Taxonomy" id="43959"/>
    <lineage>
        <taxon>Eukaryota</taxon>
        <taxon>Fungi</taxon>
        <taxon>Dikarya</taxon>
        <taxon>Ascomycota</taxon>
        <taxon>Saccharomycotina</taxon>
        <taxon>Saccharomycetes</taxon>
        <taxon>Saccharomycopsidaceae</taxon>
        <taxon>Saccharomycopsis</taxon>
    </lineage>
</organism>
<evidence type="ECO:0000313" key="8">
    <source>
        <dbReference type="Proteomes" id="UP001360560"/>
    </source>
</evidence>
<keyword evidence="3 5" id="KW-0808">Transferase</keyword>
<dbReference type="GO" id="GO:0071885">
    <property type="term" value="F:N-terminal protein N-methyltransferase activity"/>
    <property type="evidence" value="ECO:0007669"/>
    <property type="project" value="UniProtKB-UniRule"/>
</dbReference>
<feature type="binding site" evidence="5">
    <location>
        <position position="191"/>
    </location>
    <ligand>
        <name>S-adenosyl-L-methionine</name>
        <dbReference type="ChEBI" id="CHEBI:59789"/>
    </ligand>
</feature>
<dbReference type="Pfam" id="PF10294">
    <property type="entry name" value="Methyltransf_16"/>
    <property type="match status" value="1"/>
</dbReference>
<dbReference type="EMBL" id="BTFZ01000001">
    <property type="protein sequence ID" value="GMM33178.1"/>
    <property type="molecule type" value="Genomic_DNA"/>
</dbReference>
<sequence>MSDEQDDFISSALFDEPEDFRPPPPESHFVNYDRFTTDLRNGTSSTTPTKEVTPKSITLRLIGSSPLWGHLLWNAGRFTAQYLDSHPELIKGKKILELGAAGGLPSLICSLNEPKKVISTDYPDLDLVNNIKINFQTLQEQHPGCYDLNNVLVQGYIWGNDYGDLVKFIKDDGGDATSDVNDDKFDLIILSDLVFNHTEHHKLLKTCRDLVNPKTGKCLVVFSPHRPWLLNDDLEFFDKAQEDPYNFKVDKIDLVNWKPMFEEDEETKHIRGRVYSFWLTPNW</sequence>
<dbReference type="GO" id="GO:0032259">
    <property type="term" value="P:methylation"/>
    <property type="evidence" value="ECO:0007669"/>
    <property type="project" value="UniProtKB-KW"/>
</dbReference>
<evidence type="ECO:0000256" key="1">
    <source>
        <dbReference type="ARBA" id="ARBA00022490"/>
    </source>
</evidence>
<comment type="caution">
    <text evidence="7">The sequence shown here is derived from an EMBL/GenBank/DDBJ whole genome shotgun (WGS) entry which is preliminary data.</text>
</comment>
<keyword evidence="8" id="KW-1185">Reference proteome</keyword>
<evidence type="ECO:0000256" key="2">
    <source>
        <dbReference type="ARBA" id="ARBA00022603"/>
    </source>
</evidence>
<name>A0AAV5QG72_9ASCO</name>
<dbReference type="CDD" id="cd02440">
    <property type="entry name" value="AdoMet_MTases"/>
    <property type="match status" value="1"/>
</dbReference>
<feature type="binding site" evidence="5">
    <location>
        <position position="158"/>
    </location>
    <ligand>
        <name>S-adenosyl-L-methionine</name>
        <dbReference type="ChEBI" id="CHEBI:59789"/>
    </ligand>
</feature>
<dbReference type="InterPro" id="IPR025784">
    <property type="entry name" value="EFM7"/>
</dbReference>